<proteinExistence type="predicted"/>
<reference evidence="1 2" key="1">
    <citation type="submission" date="2016-11" db="EMBL/GenBank/DDBJ databases">
        <authorList>
            <person name="Jaros S."/>
            <person name="Januszkiewicz K."/>
            <person name="Wedrychowicz H."/>
        </authorList>
    </citation>
    <scope>NUCLEOTIDE SEQUENCE [LARGE SCALE GENOMIC DNA]</scope>
    <source>
        <strain evidence="1 2">DSM 6792</strain>
    </source>
</reference>
<evidence type="ECO:0000313" key="2">
    <source>
        <dbReference type="Proteomes" id="UP000184112"/>
    </source>
</evidence>
<dbReference type="AlphaFoldDB" id="A0A1M5U063"/>
<evidence type="ECO:0000313" key="1">
    <source>
        <dbReference type="EMBL" id="SHH56240.1"/>
    </source>
</evidence>
<name>A0A1M5U063_FLAJO</name>
<protein>
    <submittedName>
        <fullName evidence="1">Uncharacterized protein</fullName>
    </submittedName>
</protein>
<dbReference type="EMBL" id="FQWH01000012">
    <property type="protein sequence ID" value="SHH56240.1"/>
    <property type="molecule type" value="Genomic_DNA"/>
</dbReference>
<organism evidence="1 2">
    <name type="scientific">Flavobacterium johnsoniae</name>
    <name type="common">Cytophaga johnsonae</name>
    <dbReference type="NCBI Taxonomy" id="986"/>
    <lineage>
        <taxon>Bacteria</taxon>
        <taxon>Pseudomonadati</taxon>
        <taxon>Bacteroidota</taxon>
        <taxon>Flavobacteriia</taxon>
        <taxon>Flavobacteriales</taxon>
        <taxon>Flavobacteriaceae</taxon>
        <taxon>Flavobacterium</taxon>
    </lineage>
</organism>
<gene>
    <name evidence="1" type="ORF">SAMN05444388_112108</name>
</gene>
<dbReference type="Proteomes" id="UP000184112">
    <property type="component" value="Unassembled WGS sequence"/>
</dbReference>
<sequence length="132" mass="15588">MFRRKFKSDFEFSEDSFLLENYSESSDFDRSIFVVYDKAELLDFLRLEKKGTNVMLFLFDKQLFSSLSFFKEIENLVLIDGSKSRTEIFKDLALYFKSKSQFIPKISGIKFLKPSADQVQSDTLQKALFFMM</sequence>
<accession>A0A1M5U063</accession>